<name>A0A1X2I8R4_9FUNG</name>
<evidence type="ECO:0000259" key="7">
    <source>
        <dbReference type="Pfam" id="PF09335"/>
    </source>
</evidence>
<keyword evidence="3 6" id="KW-1133">Transmembrane helix</keyword>
<comment type="caution">
    <text evidence="8">The sequence shown here is derived from an EMBL/GenBank/DDBJ whole genome shotgun (WGS) entry which is preliminary data.</text>
</comment>
<protein>
    <recommendedName>
        <fullName evidence="7">VTT domain-containing protein</fullName>
    </recommendedName>
</protein>
<dbReference type="AlphaFoldDB" id="A0A1X2I8R4"/>
<dbReference type="InterPro" id="IPR032816">
    <property type="entry name" value="VTT_dom"/>
</dbReference>
<dbReference type="PANTHER" id="PTHR43220">
    <property type="match status" value="1"/>
</dbReference>
<comment type="subcellular location">
    <subcellularLocation>
        <location evidence="1">Membrane</location>
        <topology evidence="1">Multi-pass membrane protein</topology>
    </subcellularLocation>
</comment>
<dbReference type="InterPro" id="IPR045014">
    <property type="entry name" value="TM41A/B"/>
</dbReference>
<accession>A0A1X2I8R4</accession>
<keyword evidence="4 6" id="KW-0472">Membrane</keyword>
<dbReference type="Proteomes" id="UP000193560">
    <property type="component" value="Unassembled WGS sequence"/>
</dbReference>
<evidence type="ECO:0000256" key="1">
    <source>
        <dbReference type="ARBA" id="ARBA00004141"/>
    </source>
</evidence>
<feature type="domain" description="VTT" evidence="7">
    <location>
        <begin position="19"/>
        <end position="74"/>
    </location>
</feature>
<proteinExistence type="inferred from homology"/>
<gene>
    <name evidence="8" type="ORF">BCR42DRAFT_462049</name>
</gene>
<dbReference type="EMBL" id="MCGE01000020">
    <property type="protein sequence ID" value="ORZ11854.1"/>
    <property type="molecule type" value="Genomic_DNA"/>
</dbReference>
<keyword evidence="9" id="KW-1185">Reference proteome</keyword>
<evidence type="ECO:0000256" key="2">
    <source>
        <dbReference type="ARBA" id="ARBA00022692"/>
    </source>
</evidence>
<feature type="transmembrane region" description="Helical" evidence="6">
    <location>
        <begin position="85"/>
        <end position="109"/>
    </location>
</feature>
<dbReference type="PANTHER" id="PTHR43220:SF18">
    <property type="entry name" value="TRANSMEMBRANE PROTEIN 41B"/>
    <property type="match status" value="1"/>
</dbReference>
<evidence type="ECO:0000313" key="8">
    <source>
        <dbReference type="EMBL" id="ORZ11854.1"/>
    </source>
</evidence>
<evidence type="ECO:0000256" key="3">
    <source>
        <dbReference type="ARBA" id="ARBA00022989"/>
    </source>
</evidence>
<dbReference type="Pfam" id="PF09335">
    <property type="entry name" value="VTT_dom"/>
    <property type="match status" value="1"/>
</dbReference>
<dbReference type="OrthoDB" id="3364966at2759"/>
<organism evidence="8 9">
    <name type="scientific">Absidia repens</name>
    <dbReference type="NCBI Taxonomy" id="90262"/>
    <lineage>
        <taxon>Eukaryota</taxon>
        <taxon>Fungi</taxon>
        <taxon>Fungi incertae sedis</taxon>
        <taxon>Mucoromycota</taxon>
        <taxon>Mucoromycotina</taxon>
        <taxon>Mucoromycetes</taxon>
        <taxon>Mucorales</taxon>
        <taxon>Cunninghamellaceae</taxon>
        <taxon>Absidia</taxon>
    </lineage>
</organism>
<dbReference type="GO" id="GO:0005789">
    <property type="term" value="C:endoplasmic reticulum membrane"/>
    <property type="evidence" value="ECO:0007669"/>
    <property type="project" value="TreeGrafter"/>
</dbReference>
<evidence type="ECO:0000256" key="4">
    <source>
        <dbReference type="ARBA" id="ARBA00023136"/>
    </source>
</evidence>
<evidence type="ECO:0000256" key="6">
    <source>
        <dbReference type="SAM" id="Phobius"/>
    </source>
</evidence>
<comment type="similarity">
    <text evidence="5">Belongs to the TMEM41 family.</text>
</comment>
<evidence type="ECO:0000313" key="9">
    <source>
        <dbReference type="Proteomes" id="UP000193560"/>
    </source>
</evidence>
<dbReference type="GO" id="GO:0000045">
    <property type="term" value="P:autophagosome assembly"/>
    <property type="evidence" value="ECO:0007669"/>
    <property type="project" value="TreeGrafter"/>
</dbReference>
<evidence type="ECO:0000256" key="5">
    <source>
        <dbReference type="ARBA" id="ARBA00025797"/>
    </source>
</evidence>
<reference evidence="8 9" key="1">
    <citation type="submission" date="2016-07" db="EMBL/GenBank/DDBJ databases">
        <title>Pervasive Adenine N6-methylation of Active Genes in Fungi.</title>
        <authorList>
            <consortium name="DOE Joint Genome Institute"/>
            <person name="Mondo S.J."/>
            <person name="Dannebaum R.O."/>
            <person name="Kuo R.C."/>
            <person name="Labutti K."/>
            <person name="Haridas S."/>
            <person name="Kuo A."/>
            <person name="Salamov A."/>
            <person name="Ahrendt S.R."/>
            <person name="Lipzen A."/>
            <person name="Sullivan W."/>
            <person name="Andreopoulos W.B."/>
            <person name="Clum A."/>
            <person name="Lindquist E."/>
            <person name="Daum C."/>
            <person name="Ramamoorthy G.K."/>
            <person name="Gryganskyi A."/>
            <person name="Culley D."/>
            <person name="Magnuson J.K."/>
            <person name="James T.Y."/>
            <person name="O'Malley M.A."/>
            <person name="Stajich J.E."/>
            <person name="Spatafora J.W."/>
            <person name="Visel A."/>
            <person name="Grigoriev I.V."/>
        </authorList>
    </citation>
    <scope>NUCLEOTIDE SEQUENCE [LARGE SCALE GENOMIC DNA]</scope>
    <source>
        <strain evidence="8 9">NRRL 1336</strain>
    </source>
</reference>
<dbReference type="STRING" id="90262.A0A1X2I8R4"/>
<keyword evidence="2 6" id="KW-0812">Transmembrane</keyword>
<sequence>MHLIGDRIASWNEQLIRHKKHMMNYLIVLRIAPFPPNWTVNLGAPHLGVPLSTFFWGTFIGVAPPSFLHVQAGAAIDRLSSSDELVILTPLNVACLVGIAIAALVPVAVRRYYPL</sequence>